<keyword evidence="2 7" id="KW-0285">Flavoprotein</keyword>
<evidence type="ECO:0000256" key="7">
    <source>
        <dbReference type="PIRNR" id="PIRNR000232"/>
    </source>
</evidence>
<dbReference type="Gene3D" id="3.40.109.10">
    <property type="entry name" value="NADH Oxidase"/>
    <property type="match status" value="1"/>
</dbReference>
<dbReference type="SUPFAM" id="SSF55469">
    <property type="entry name" value="FMN-dependent nitroreductase-like"/>
    <property type="match status" value="1"/>
</dbReference>
<feature type="domain" description="Nitroreductase" evidence="9">
    <location>
        <begin position="8"/>
        <end position="157"/>
    </location>
</feature>
<evidence type="ECO:0000256" key="6">
    <source>
        <dbReference type="ARBA" id="ARBA00023027"/>
    </source>
</evidence>
<evidence type="ECO:0000256" key="5">
    <source>
        <dbReference type="ARBA" id="ARBA00023002"/>
    </source>
</evidence>
<dbReference type="PANTHER" id="PTHR43821:SF1">
    <property type="entry name" value="NAD(P)H NITROREDUCTASE YDJA-RELATED"/>
    <property type="match status" value="1"/>
</dbReference>
<evidence type="ECO:0000256" key="1">
    <source>
        <dbReference type="ARBA" id="ARBA00007118"/>
    </source>
</evidence>
<comment type="caution">
    <text evidence="10">The sequence shown here is derived from an EMBL/GenBank/DDBJ whole genome shotgun (WGS) entry which is preliminary data.</text>
</comment>
<dbReference type="EMBL" id="JANWOI010000001">
    <property type="protein sequence ID" value="MDA5192856.1"/>
    <property type="molecule type" value="Genomic_DNA"/>
</dbReference>
<feature type="binding site" description="in other chain" evidence="8">
    <location>
        <begin position="9"/>
        <end position="11"/>
    </location>
    <ligand>
        <name>FMN</name>
        <dbReference type="ChEBI" id="CHEBI:58210"/>
        <note>ligand shared between dimeric partners</note>
    </ligand>
</feature>
<evidence type="ECO:0000256" key="2">
    <source>
        <dbReference type="ARBA" id="ARBA00022630"/>
    </source>
</evidence>
<proteinExistence type="inferred from homology"/>
<dbReference type="PANTHER" id="PTHR43821">
    <property type="entry name" value="NAD(P)H NITROREDUCTASE YDJA-RELATED"/>
    <property type="match status" value="1"/>
</dbReference>
<protein>
    <recommendedName>
        <fullName evidence="7">Putative NAD(P)H nitroreductase</fullName>
        <ecNumber evidence="7">1.-.-.-</ecNumber>
    </recommendedName>
</protein>
<comment type="cofactor">
    <cofactor evidence="8">
        <name>FMN</name>
        <dbReference type="ChEBI" id="CHEBI:58210"/>
    </cofactor>
    <text evidence="8">Binds 1 FMN per subunit.</text>
</comment>
<dbReference type="RefSeq" id="WP_274942557.1">
    <property type="nucleotide sequence ID" value="NZ_JANWOI010000001.1"/>
</dbReference>
<keyword evidence="3 7" id="KW-0288">FMN</keyword>
<accession>A0A9X3Z680</accession>
<dbReference type="Proteomes" id="UP001141619">
    <property type="component" value="Unassembled WGS sequence"/>
</dbReference>
<dbReference type="InterPro" id="IPR000415">
    <property type="entry name" value="Nitroreductase-like"/>
</dbReference>
<evidence type="ECO:0000313" key="10">
    <source>
        <dbReference type="EMBL" id="MDA5192856.1"/>
    </source>
</evidence>
<dbReference type="InterPro" id="IPR052530">
    <property type="entry name" value="NAD(P)H_nitroreductase"/>
</dbReference>
<dbReference type="EC" id="1.-.-.-" evidence="7"/>
<dbReference type="InterPro" id="IPR029479">
    <property type="entry name" value="Nitroreductase"/>
</dbReference>
<evidence type="ECO:0000313" key="11">
    <source>
        <dbReference type="Proteomes" id="UP001141619"/>
    </source>
</evidence>
<keyword evidence="5 7" id="KW-0560">Oxidoreductase</keyword>
<feature type="binding site" evidence="8">
    <location>
        <position position="40"/>
    </location>
    <ligand>
        <name>FMN</name>
        <dbReference type="ChEBI" id="CHEBI:58210"/>
        <note>ligand shared between dimeric partners</note>
    </ligand>
</feature>
<dbReference type="AlphaFoldDB" id="A0A9X3Z680"/>
<keyword evidence="11" id="KW-1185">Reference proteome</keyword>
<reference evidence="10" key="1">
    <citation type="submission" date="2022-08" db="EMBL/GenBank/DDBJ databases">
        <authorList>
            <person name="Vandamme P."/>
            <person name="Hettiarachchi A."/>
            <person name="Peeters C."/>
            <person name="Cnockaert M."/>
            <person name="Carlier A."/>
        </authorList>
    </citation>
    <scope>NUCLEOTIDE SEQUENCE</scope>
    <source>
        <strain evidence="10">LMG 31809</strain>
    </source>
</reference>
<gene>
    <name evidence="10" type="ORF">NYP16_02640</name>
</gene>
<evidence type="ECO:0000259" key="9">
    <source>
        <dbReference type="Pfam" id="PF00881"/>
    </source>
</evidence>
<name>A0A9X3Z680_9PROT</name>
<keyword evidence="6 7" id="KW-0520">NAD</keyword>
<dbReference type="InterPro" id="IPR026021">
    <property type="entry name" value="YdjA-like"/>
</dbReference>
<evidence type="ECO:0000256" key="4">
    <source>
        <dbReference type="ARBA" id="ARBA00022857"/>
    </source>
</evidence>
<reference evidence="10" key="2">
    <citation type="journal article" date="2023" name="Syst. Appl. Microbiol.">
        <title>Govania unica gen. nov., sp. nov., a rare biosphere bacterium that represents a novel family in the class Alphaproteobacteria.</title>
        <authorList>
            <person name="Vandamme P."/>
            <person name="Peeters C."/>
            <person name="Hettiarachchi A."/>
            <person name="Cnockaert M."/>
            <person name="Carlier A."/>
        </authorList>
    </citation>
    <scope>NUCLEOTIDE SEQUENCE</scope>
    <source>
        <strain evidence="10">LMG 31809</strain>
    </source>
</reference>
<dbReference type="PIRSF" id="PIRSF000232">
    <property type="entry name" value="YdjA"/>
    <property type="match status" value="1"/>
</dbReference>
<comment type="similarity">
    <text evidence="1 7">Belongs to the nitroreductase family.</text>
</comment>
<organism evidence="10 11">
    <name type="scientific">Govanella unica</name>
    <dbReference type="NCBI Taxonomy" id="2975056"/>
    <lineage>
        <taxon>Bacteria</taxon>
        <taxon>Pseudomonadati</taxon>
        <taxon>Pseudomonadota</taxon>
        <taxon>Alphaproteobacteria</taxon>
        <taxon>Emcibacterales</taxon>
        <taxon>Govanellaceae</taxon>
        <taxon>Govanella</taxon>
    </lineage>
</organism>
<sequence length="182" mass="19302">MLLADILNRTSVSAKRLLAPGPTADELEKIVTAGLTAPDHGGLRPWRFIHIPDERRAALADIFAAIASDEPERARAKALNAPCLIAVVARLQPDNPKVPVREQYASVGAAITQMLLAANILGFGAIMLSGARCTDPRLLAALGLRGNEELMGFLSVGTVDGPVKPKPRPPLGNHLSVWNGPE</sequence>
<feature type="binding site" description="in other chain" evidence="8">
    <location>
        <begin position="127"/>
        <end position="129"/>
    </location>
    <ligand>
        <name>FMN</name>
        <dbReference type="ChEBI" id="CHEBI:58210"/>
        <note>ligand shared between dimeric partners</note>
    </ligand>
</feature>
<evidence type="ECO:0000256" key="3">
    <source>
        <dbReference type="ARBA" id="ARBA00022643"/>
    </source>
</evidence>
<keyword evidence="4 7" id="KW-0521">NADP</keyword>
<dbReference type="Pfam" id="PF00881">
    <property type="entry name" value="Nitroreductase"/>
    <property type="match status" value="1"/>
</dbReference>
<evidence type="ECO:0000256" key="8">
    <source>
        <dbReference type="PIRSR" id="PIRSR000232-1"/>
    </source>
</evidence>
<dbReference type="CDD" id="cd02135">
    <property type="entry name" value="YdjA-like"/>
    <property type="match status" value="1"/>
</dbReference>
<dbReference type="GO" id="GO:0016491">
    <property type="term" value="F:oxidoreductase activity"/>
    <property type="evidence" value="ECO:0007669"/>
    <property type="project" value="UniProtKB-UniRule"/>
</dbReference>